<dbReference type="Proteomes" id="UP001151079">
    <property type="component" value="Unassembled WGS sequence"/>
</dbReference>
<reference evidence="1" key="1">
    <citation type="submission" date="2022-10" db="EMBL/GenBank/DDBJ databases">
        <title>Two novel species of Flavobacterium.</title>
        <authorList>
            <person name="Liu Q."/>
            <person name="Xin Y.-H."/>
        </authorList>
    </citation>
    <scope>NUCLEOTIDE SEQUENCE</scope>
    <source>
        <strain evidence="1">LS1R49</strain>
    </source>
</reference>
<keyword evidence="2" id="KW-1185">Reference proteome</keyword>
<evidence type="ECO:0000313" key="1">
    <source>
        <dbReference type="EMBL" id="MCV9929530.1"/>
    </source>
</evidence>
<proteinExistence type="predicted"/>
<sequence>MWHKIDYNRLGILLLPTFLRKQSIVAYVQTLLIPIKSLHYIWSNWRIENIYKIEHSGQVCSLRGSLNDKFDSIQRRIRIGEGNIHDVLYIYTEGEHQDVFIHTESEGQVIWLRTEAETADTGLDFIVFVPEGLYNTQLDALHAHVKFYKAGGTRYNIFIDE</sequence>
<comment type="caution">
    <text evidence="1">The sequence shown here is derived from an EMBL/GenBank/DDBJ whole genome shotgun (WGS) entry which is preliminary data.</text>
</comment>
<dbReference type="EMBL" id="JAOZEW010000020">
    <property type="protein sequence ID" value="MCV9929530.1"/>
    <property type="molecule type" value="Genomic_DNA"/>
</dbReference>
<organism evidence="1 2">
    <name type="scientific">Flavobacterium shii</name>
    <dbReference type="NCBI Taxonomy" id="2987687"/>
    <lineage>
        <taxon>Bacteria</taxon>
        <taxon>Pseudomonadati</taxon>
        <taxon>Bacteroidota</taxon>
        <taxon>Flavobacteriia</taxon>
        <taxon>Flavobacteriales</taxon>
        <taxon>Flavobacteriaceae</taxon>
        <taxon>Flavobacterium</taxon>
    </lineage>
</organism>
<protein>
    <submittedName>
        <fullName evidence="1">Uncharacterized protein</fullName>
    </submittedName>
</protein>
<gene>
    <name evidence="1" type="ORF">OIU83_17850</name>
</gene>
<evidence type="ECO:0000313" key="2">
    <source>
        <dbReference type="Proteomes" id="UP001151079"/>
    </source>
</evidence>
<dbReference type="RefSeq" id="WP_264207616.1">
    <property type="nucleotide sequence ID" value="NZ_JAOZEW010000020.1"/>
</dbReference>
<accession>A0A9X3BZ07</accession>
<name>A0A9X3BZ07_9FLAO</name>
<dbReference type="AlphaFoldDB" id="A0A9X3BZ07"/>